<reference evidence="2" key="1">
    <citation type="journal article" date="2019" name="Int. J. Syst. Evol. Microbiol.">
        <title>The Global Catalogue of Microorganisms (GCM) 10K type strain sequencing project: providing services to taxonomists for standard genome sequencing and annotation.</title>
        <authorList>
            <consortium name="The Broad Institute Genomics Platform"/>
            <consortium name="The Broad Institute Genome Sequencing Center for Infectious Disease"/>
            <person name="Wu L."/>
            <person name="Ma J."/>
        </authorList>
    </citation>
    <scope>NUCLEOTIDE SEQUENCE [LARGE SCALE GENOMIC DNA]</scope>
    <source>
        <strain evidence="2">CCUG 60529</strain>
    </source>
</reference>
<evidence type="ECO:0000313" key="1">
    <source>
        <dbReference type="EMBL" id="MFD0836262.1"/>
    </source>
</evidence>
<organism evidence="1 2">
    <name type="scientific">Mariniflexile aquimaris</name>
    <dbReference type="NCBI Taxonomy" id="881009"/>
    <lineage>
        <taxon>Bacteria</taxon>
        <taxon>Pseudomonadati</taxon>
        <taxon>Bacteroidota</taxon>
        <taxon>Flavobacteriia</taxon>
        <taxon>Flavobacteriales</taxon>
        <taxon>Flavobacteriaceae</taxon>
        <taxon>Mariniflexile</taxon>
    </lineage>
</organism>
<evidence type="ECO:0008006" key="3">
    <source>
        <dbReference type="Google" id="ProtNLM"/>
    </source>
</evidence>
<evidence type="ECO:0000313" key="2">
    <source>
        <dbReference type="Proteomes" id="UP001597011"/>
    </source>
</evidence>
<accession>A0ABW3BUS5</accession>
<dbReference type="Pfam" id="PF07661">
    <property type="entry name" value="MORN_2"/>
    <property type="match status" value="5"/>
</dbReference>
<dbReference type="Gene3D" id="3.90.930.1">
    <property type="match status" value="1"/>
</dbReference>
<dbReference type="InterPro" id="IPR011652">
    <property type="entry name" value="MORN_2"/>
</dbReference>
<dbReference type="SUPFAM" id="SSF117074">
    <property type="entry name" value="Hypothetical protein PA1324"/>
    <property type="match status" value="1"/>
</dbReference>
<dbReference type="EMBL" id="JBHTIB010000012">
    <property type="protein sequence ID" value="MFD0836262.1"/>
    <property type="molecule type" value="Genomic_DNA"/>
</dbReference>
<comment type="caution">
    <text evidence="1">The sequence shown here is derived from an EMBL/GenBank/DDBJ whole genome shotgun (WGS) entry which is preliminary data.</text>
</comment>
<dbReference type="Gene3D" id="2.20.110.10">
    <property type="entry name" value="Histone H3 K4-specific methyltransferase SET7/9 N-terminal domain"/>
    <property type="match status" value="1"/>
</dbReference>
<proteinExistence type="predicted"/>
<protein>
    <recommendedName>
        <fullName evidence="3">Antitoxin component YwqK of YwqJK toxin-antitoxin module</fullName>
    </recommendedName>
</protein>
<dbReference type="RefSeq" id="WP_379942166.1">
    <property type="nucleotide sequence ID" value="NZ_JBHTIB010000012.1"/>
</dbReference>
<dbReference type="SUPFAM" id="SSF82185">
    <property type="entry name" value="Histone H3 K4-specific methyltransferase SET7/9 N-terminal domain"/>
    <property type="match status" value="2"/>
</dbReference>
<keyword evidence="2" id="KW-1185">Reference proteome</keyword>
<dbReference type="Gene3D" id="2.60.40.10">
    <property type="entry name" value="Immunoglobulins"/>
    <property type="match status" value="1"/>
</dbReference>
<dbReference type="InterPro" id="IPR013783">
    <property type="entry name" value="Ig-like_fold"/>
</dbReference>
<name>A0ABW3BUS5_9FLAO</name>
<gene>
    <name evidence="1" type="ORF">ACFQ0I_10830</name>
</gene>
<dbReference type="Proteomes" id="UP001597011">
    <property type="component" value="Unassembled WGS sequence"/>
</dbReference>
<sequence length="379" mass="44174">MRLSFVLVFFLSYGIKVSAQNVVYFPQVFFDKKDAENKLAIGKSTIKGVAFTREDRASIQSQKHLANNTLVFLFPMTDYMEEWLKLYKSKGDIPNVNVVMTEESFKYHLETLTDAYGNFTFTKLKPGKYYILCDIDFVGTASYSVETGRTNYYNGYGYYMGSTPIYQNYFYNYNAKNRESKIVDITSDGQLHEIKLKPQLFENYAKIANKFISTTKCYQKNNLQFGECSEFYENGQLRTVANWENGMLDGVVKYYYENGNIQAEGKNKKDFKIGDWKYYSADTNGLLTTEEYYVYKDKKSVKEGAFKYYYTSGKLKMINNYINDLLQGTSFEYYESGKIKTKFDFKDSLYDGKTYFYDENGILTETVTYKLGKEISSKK</sequence>